<evidence type="ECO:0000256" key="5">
    <source>
        <dbReference type="SAM" id="Phobius"/>
    </source>
</evidence>
<dbReference type="Proteomes" id="UP000429644">
    <property type="component" value="Unassembled WGS sequence"/>
</dbReference>
<feature type="transmembrane region" description="Helical" evidence="5">
    <location>
        <begin position="146"/>
        <end position="168"/>
    </location>
</feature>
<feature type="non-terminal residue" evidence="7">
    <location>
        <position position="1"/>
    </location>
</feature>
<accession>A0A7J9UUD8</accession>
<feature type="transmembrane region" description="Helical" evidence="5">
    <location>
        <begin position="71"/>
        <end position="90"/>
    </location>
</feature>
<keyword evidence="3 5" id="KW-1133">Transmembrane helix</keyword>
<dbReference type="AlphaFoldDB" id="A0A7J9UUD8"/>
<feature type="transmembrane region" description="Helical" evidence="5">
    <location>
        <begin position="284"/>
        <end position="304"/>
    </location>
</feature>
<keyword evidence="8" id="KW-1185">Reference proteome</keyword>
<feature type="transmembrane region" description="Helical" evidence="5">
    <location>
        <begin position="96"/>
        <end position="116"/>
    </location>
</feature>
<evidence type="ECO:0000256" key="3">
    <source>
        <dbReference type="ARBA" id="ARBA00022989"/>
    </source>
</evidence>
<keyword evidence="2 5" id="KW-0812">Transmembrane</keyword>
<gene>
    <name evidence="7" type="ORF">GB882_06095</name>
</gene>
<proteinExistence type="predicted"/>
<reference evidence="7 8" key="1">
    <citation type="submission" date="2019-10" db="EMBL/GenBank/DDBJ databases">
        <title>Georgenia wutianyii sp. nov. and Georgenia yuyongxinii sp. nov. isolated from plateau pika (Ochotona curzoniae) in the Qinghai-Tibet plateau of China.</title>
        <authorList>
            <person name="Tian Z."/>
        </authorList>
    </citation>
    <scope>NUCLEOTIDE SEQUENCE [LARGE SCALE GENOMIC DNA]</scope>
    <source>
        <strain evidence="7 8">JCM 15130</strain>
    </source>
</reference>
<comment type="subcellular location">
    <subcellularLocation>
        <location evidence="1">Membrane</location>
        <topology evidence="1">Multi-pass membrane protein</topology>
    </subcellularLocation>
</comment>
<comment type="caution">
    <text evidence="7">The sequence shown here is derived from an EMBL/GenBank/DDBJ whole genome shotgun (WGS) entry which is preliminary data.</text>
</comment>
<dbReference type="InterPro" id="IPR049453">
    <property type="entry name" value="Memb_transporter_dom"/>
</dbReference>
<feature type="transmembrane region" description="Helical" evidence="5">
    <location>
        <begin position="48"/>
        <end position="64"/>
    </location>
</feature>
<organism evidence="7 8">
    <name type="scientific">Georgenia ruanii</name>
    <dbReference type="NCBI Taxonomy" id="348442"/>
    <lineage>
        <taxon>Bacteria</taxon>
        <taxon>Bacillati</taxon>
        <taxon>Actinomycetota</taxon>
        <taxon>Actinomycetes</taxon>
        <taxon>Micrococcales</taxon>
        <taxon>Bogoriellaceae</taxon>
        <taxon>Georgenia</taxon>
    </lineage>
</organism>
<dbReference type="Pfam" id="PF13515">
    <property type="entry name" value="FUSC_2"/>
    <property type="match status" value="1"/>
</dbReference>
<evidence type="ECO:0000256" key="2">
    <source>
        <dbReference type="ARBA" id="ARBA00022692"/>
    </source>
</evidence>
<evidence type="ECO:0000259" key="6">
    <source>
        <dbReference type="Pfam" id="PF13515"/>
    </source>
</evidence>
<evidence type="ECO:0000256" key="4">
    <source>
        <dbReference type="ARBA" id="ARBA00023136"/>
    </source>
</evidence>
<feature type="domain" description="Integral membrane bound transporter" evidence="6">
    <location>
        <begin position="299"/>
        <end position="425"/>
    </location>
</feature>
<evidence type="ECO:0000313" key="7">
    <source>
        <dbReference type="EMBL" id="MPV88235.1"/>
    </source>
</evidence>
<name>A0A7J9UUD8_9MICO</name>
<feature type="transmembrane region" description="Helical" evidence="5">
    <location>
        <begin position="21"/>
        <end position="42"/>
    </location>
</feature>
<feature type="transmembrane region" description="Helical" evidence="5">
    <location>
        <begin position="384"/>
        <end position="405"/>
    </location>
</feature>
<dbReference type="GO" id="GO:0016020">
    <property type="term" value="C:membrane"/>
    <property type="evidence" value="ECO:0007669"/>
    <property type="project" value="UniProtKB-SubCell"/>
</dbReference>
<feature type="transmembrane region" description="Helical" evidence="5">
    <location>
        <begin position="123"/>
        <end position="140"/>
    </location>
</feature>
<evidence type="ECO:0000313" key="8">
    <source>
        <dbReference type="Proteomes" id="UP000429644"/>
    </source>
</evidence>
<keyword evidence="4 5" id="KW-0472">Membrane</keyword>
<evidence type="ECO:0000256" key="1">
    <source>
        <dbReference type="ARBA" id="ARBA00004141"/>
    </source>
</evidence>
<protein>
    <recommendedName>
        <fullName evidence="6">Integral membrane bound transporter domain-containing protein</fullName>
    </recommendedName>
</protein>
<dbReference type="EMBL" id="WHPD01001334">
    <property type="protein sequence ID" value="MPV88235.1"/>
    <property type="molecule type" value="Genomic_DNA"/>
</dbReference>
<feature type="transmembrane region" description="Helical" evidence="5">
    <location>
        <begin position="411"/>
        <end position="430"/>
    </location>
</feature>
<sequence>VQVTERVGDRWTDARTSIRTLAWPTAARASAAIGVPLTALTLLGHHEVGLMASTGAFTVLYGAGRPMRYRWRMLVVVALGFVLCSALGALTAGIGWAAILLLTVIGAVATYATLALRSGPPGAFFFVMVAGVAGFVPAQGTVPPTLMIAATAIGAACAVPIAMADLLLDRAAPQVKAVRQARAAVERYLASDRYGAEAARLSAEAAGALHRAWGVLWDAGDTTSRRPEALARAAELSTLHQAYASHMLPGSSPDPDLAADRTETPLGLPTTWLMLRRALHTPTVPVDAAGRVALGIVVSGLIALTLGTDHMYWAMMVSALVLHQGLDRRRSLIRARNRFIGTVVGLGIFAAITAAGPSEWVTVAILIVLQGSIELAVPRNYAVAVSLITPLALTIATGGASNGVFPVVTERLLDTVVGLAVAVVVLLVVARGSAMPMVRNYVGRVLASCGNALEHIGAGTITGSAGAAAQLELALDMQDLSLVAGRALTDDPEGMATWAEPRESTAWLGLTVLARCARASGPADGVGGATWACWALGASAERGVPPDPIALGNLRAVIR</sequence>